<gene>
    <name evidence="3" type="ORF">HID58_043880</name>
</gene>
<dbReference type="EMBL" id="JAGKQM010000011">
    <property type="protein sequence ID" value="KAH0904377.1"/>
    <property type="molecule type" value="Genomic_DNA"/>
</dbReference>
<dbReference type="Pfam" id="PF03384">
    <property type="entry name" value="DUF287"/>
    <property type="match status" value="1"/>
</dbReference>
<proteinExistence type="predicted"/>
<reference evidence="3 4" key="1">
    <citation type="submission" date="2021-05" db="EMBL/GenBank/DDBJ databases">
        <title>Genome Assembly of Synthetic Allotetraploid Brassica napus Reveals Homoeologous Exchanges between Subgenomes.</title>
        <authorList>
            <person name="Davis J.T."/>
        </authorList>
    </citation>
    <scope>NUCLEOTIDE SEQUENCE [LARGE SCALE GENOMIC DNA]</scope>
    <source>
        <strain evidence="4">cv. Da-Ae</strain>
        <tissue evidence="3">Seedling</tissue>
    </source>
</reference>
<feature type="domain" description="DUF287" evidence="2">
    <location>
        <begin position="126"/>
        <end position="177"/>
    </location>
</feature>
<keyword evidence="4" id="KW-1185">Reference proteome</keyword>
<dbReference type="InterPro" id="IPR005048">
    <property type="entry name" value="DUF287"/>
</dbReference>
<name>A0ABQ8BHS4_BRANA</name>
<accession>A0ABQ8BHS4</accession>
<sequence length="220" mass="24478">RKEIMAGKRGRKKPTQKKSGNYTRARENVAPVVEEHVEEQSDGNNSDDLSPDQCEPSKGRKRKNPSSISGGVSTRTRARKADSDGNEPVGEDVVHEESTRVKENTAVSLSLDSESEVMSAVSSKVINSVLVPTLDEETLLARIIDEEPECNPESNASDTWNHWLVVKEKKIWWKELYEQDTGARVFTKQKDKENVTFVEGGSSSYSGLESSLNGLEERIL</sequence>
<organism evidence="3 4">
    <name type="scientific">Brassica napus</name>
    <name type="common">Rape</name>
    <dbReference type="NCBI Taxonomy" id="3708"/>
    <lineage>
        <taxon>Eukaryota</taxon>
        <taxon>Viridiplantae</taxon>
        <taxon>Streptophyta</taxon>
        <taxon>Embryophyta</taxon>
        <taxon>Tracheophyta</taxon>
        <taxon>Spermatophyta</taxon>
        <taxon>Magnoliopsida</taxon>
        <taxon>eudicotyledons</taxon>
        <taxon>Gunneridae</taxon>
        <taxon>Pentapetalae</taxon>
        <taxon>rosids</taxon>
        <taxon>malvids</taxon>
        <taxon>Brassicales</taxon>
        <taxon>Brassicaceae</taxon>
        <taxon>Brassiceae</taxon>
        <taxon>Brassica</taxon>
    </lineage>
</organism>
<feature type="region of interest" description="Disordered" evidence="1">
    <location>
        <begin position="1"/>
        <end position="102"/>
    </location>
</feature>
<dbReference type="Proteomes" id="UP000824890">
    <property type="component" value="Unassembled WGS sequence"/>
</dbReference>
<evidence type="ECO:0000259" key="2">
    <source>
        <dbReference type="Pfam" id="PF03384"/>
    </source>
</evidence>
<evidence type="ECO:0000313" key="4">
    <source>
        <dbReference type="Proteomes" id="UP000824890"/>
    </source>
</evidence>
<evidence type="ECO:0000313" key="3">
    <source>
        <dbReference type="EMBL" id="KAH0904377.1"/>
    </source>
</evidence>
<comment type="caution">
    <text evidence="3">The sequence shown here is derived from an EMBL/GenBank/DDBJ whole genome shotgun (WGS) entry which is preliminary data.</text>
</comment>
<feature type="compositionally biased region" description="Basic and acidic residues" evidence="1">
    <location>
        <begin position="92"/>
        <end position="102"/>
    </location>
</feature>
<feature type="non-terminal residue" evidence="3">
    <location>
        <position position="1"/>
    </location>
</feature>
<feature type="compositionally biased region" description="Polar residues" evidence="1">
    <location>
        <begin position="65"/>
        <end position="75"/>
    </location>
</feature>
<feature type="non-terminal residue" evidence="3">
    <location>
        <position position="220"/>
    </location>
</feature>
<evidence type="ECO:0000256" key="1">
    <source>
        <dbReference type="SAM" id="MobiDB-lite"/>
    </source>
</evidence>
<protein>
    <recommendedName>
        <fullName evidence="2">DUF287 domain-containing protein</fullName>
    </recommendedName>
</protein>